<accession>A0A1S6HKP5</accession>
<dbReference type="AlphaFoldDB" id="A0A1S6HKP5"/>
<dbReference type="PANTHER" id="PTHR43201">
    <property type="entry name" value="ACYL-COA SYNTHETASE"/>
    <property type="match status" value="1"/>
</dbReference>
<dbReference type="Pfam" id="PF13193">
    <property type="entry name" value="AMP-binding_C"/>
    <property type="match status" value="1"/>
</dbReference>
<proteinExistence type="inferred from homology"/>
<dbReference type="Gene3D" id="3.40.50.12780">
    <property type="entry name" value="N-terminal domain of ligase-like"/>
    <property type="match status" value="1"/>
</dbReference>
<evidence type="ECO:0000259" key="3">
    <source>
        <dbReference type="Pfam" id="PF00501"/>
    </source>
</evidence>
<dbReference type="FunFam" id="3.40.50.12780:FF:000003">
    <property type="entry name" value="Long-chain-fatty-acid--CoA ligase FadD"/>
    <property type="match status" value="1"/>
</dbReference>
<feature type="domain" description="AMP-binding enzyme C-terminal" evidence="4">
    <location>
        <begin position="484"/>
        <end position="559"/>
    </location>
</feature>
<dbReference type="PANTHER" id="PTHR43201:SF5">
    <property type="entry name" value="MEDIUM-CHAIN ACYL-COA LIGASE ACSF2, MITOCHONDRIAL"/>
    <property type="match status" value="1"/>
</dbReference>
<dbReference type="Proteomes" id="UP000189545">
    <property type="component" value="Chromosome"/>
</dbReference>
<comment type="similarity">
    <text evidence="1">Belongs to the ATP-dependent AMP-binding enzyme family.</text>
</comment>
<dbReference type="RefSeq" id="WP_077751405.1">
    <property type="nucleotide sequence ID" value="NZ_CP014782.1"/>
</dbReference>
<evidence type="ECO:0000256" key="2">
    <source>
        <dbReference type="ARBA" id="ARBA00022598"/>
    </source>
</evidence>
<dbReference type="InterPro" id="IPR025110">
    <property type="entry name" value="AMP-bd_C"/>
</dbReference>
<dbReference type="InterPro" id="IPR020845">
    <property type="entry name" value="AMP-binding_CS"/>
</dbReference>
<dbReference type="OrthoDB" id="9803968at2"/>
<dbReference type="PROSITE" id="PS00455">
    <property type="entry name" value="AMP_BINDING"/>
    <property type="match status" value="1"/>
</dbReference>
<dbReference type="KEGG" id="spsw:Sps_00876"/>
<dbReference type="Gene3D" id="3.30.300.30">
    <property type="match status" value="1"/>
</dbReference>
<dbReference type="GO" id="GO:0006631">
    <property type="term" value="P:fatty acid metabolic process"/>
    <property type="evidence" value="ECO:0007669"/>
    <property type="project" value="TreeGrafter"/>
</dbReference>
<dbReference type="InterPro" id="IPR000873">
    <property type="entry name" value="AMP-dep_synth/lig_dom"/>
</dbReference>
<dbReference type="GO" id="GO:0031956">
    <property type="term" value="F:medium-chain fatty acid-CoA ligase activity"/>
    <property type="evidence" value="ECO:0007669"/>
    <property type="project" value="TreeGrafter"/>
</dbReference>
<dbReference type="STRING" id="225848.Sps_00876"/>
<evidence type="ECO:0000259" key="4">
    <source>
        <dbReference type="Pfam" id="PF13193"/>
    </source>
</evidence>
<organism evidence="5 6">
    <name type="scientific">Shewanella psychrophila</name>
    <dbReference type="NCBI Taxonomy" id="225848"/>
    <lineage>
        <taxon>Bacteria</taxon>
        <taxon>Pseudomonadati</taxon>
        <taxon>Pseudomonadota</taxon>
        <taxon>Gammaproteobacteria</taxon>
        <taxon>Alteromonadales</taxon>
        <taxon>Shewanellaceae</taxon>
        <taxon>Shewanella</taxon>
    </lineage>
</organism>
<keyword evidence="2 5" id="KW-0436">Ligase</keyword>
<dbReference type="EMBL" id="CP014782">
    <property type="protein sequence ID" value="AQS36068.1"/>
    <property type="molecule type" value="Genomic_DNA"/>
</dbReference>
<name>A0A1S6HKP5_9GAMM</name>
<protein>
    <submittedName>
        <fullName evidence="5">Acyl-CoA synthetase (AMP-forming)/AMP-acid ligase II</fullName>
        <ecNumber evidence="5">6.2.1.-</ecNumber>
    </submittedName>
</protein>
<evidence type="ECO:0000313" key="5">
    <source>
        <dbReference type="EMBL" id="AQS36068.1"/>
    </source>
</evidence>
<feature type="domain" description="AMP-dependent synthetase/ligase" evidence="3">
    <location>
        <begin position="47"/>
        <end position="433"/>
    </location>
</feature>
<dbReference type="InterPro" id="IPR045851">
    <property type="entry name" value="AMP-bd_C_sf"/>
</dbReference>
<dbReference type="FunFam" id="3.30.300.30:FF:000008">
    <property type="entry name" value="2,3-dihydroxybenzoate-AMP ligase"/>
    <property type="match status" value="1"/>
</dbReference>
<gene>
    <name evidence="5" type="ORF">Sps_00876</name>
</gene>
<sequence length="579" mass="64280">MLDVVDSSPSDCPSPSFSCPLSMSEFSGPIDTPLASQTIGTYFDGIASRYPENLAVVVKHQNVRWTYKQYQQHIDELAIGLLELGINPGDRVGIWSPNNIEWCLTQFATAKIGAIMVCINPAYRPEELYYALTNVGCIAIICAEKFKTSHYIEMLYELAPELLTNEPGQLTCSALPELKSVIRMGDDLSPGMFNFNQIKRPLVDNDHARLNSLAASQTASDAINIQFTSGTTGNPKGATLSHHNILNNGLLVAEAMKLTSEDKLCIPVPLYHCFGMVLGNLVCIAKGAAAVFPSESFEPQATLSAVESEQCTGLHGVPTMFIAMLEHDCFKQFDLSSLRTGIMAGATCPEEVMLRVQDLMYMKQVLIGYGQTETSPINHITEIDAPLSKRVTTVGRAMAHTQVKIIDESGQTVAINQAGEVCARGYCVMDGYWNDVEKTQVTIDNQGWLHSGDIGEMDDEGYVKIVGRIKDMIIRGGENIYPREIEEKLYTHGDVQDAAVFGVQSDKYGEEVCAWIKLRPGCVEIEDEIRHFLTEKIAYFKVPRYIKFVTEYPMTVTGKIQKFKMRDLMYEELHKDLNS</sequence>
<dbReference type="CDD" id="cd05917">
    <property type="entry name" value="FACL_like_2"/>
    <property type="match status" value="1"/>
</dbReference>
<dbReference type="EC" id="6.2.1.-" evidence="5"/>
<dbReference type="InterPro" id="IPR042099">
    <property type="entry name" value="ANL_N_sf"/>
</dbReference>
<dbReference type="Pfam" id="PF00501">
    <property type="entry name" value="AMP-binding"/>
    <property type="match status" value="1"/>
</dbReference>
<evidence type="ECO:0000256" key="1">
    <source>
        <dbReference type="ARBA" id="ARBA00006432"/>
    </source>
</evidence>
<dbReference type="SUPFAM" id="SSF56801">
    <property type="entry name" value="Acetyl-CoA synthetase-like"/>
    <property type="match status" value="1"/>
</dbReference>
<evidence type="ECO:0000313" key="6">
    <source>
        <dbReference type="Proteomes" id="UP000189545"/>
    </source>
</evidence>
<reference evidence="5 6" key="1">
    <citation type="submission" date="2016-03" db="EMBL/GenBank/DDBJ databases">
        <title>Complete genome sequence of Shewanella psychrophila WP2, a deep sea bacterium isolated from west Pacific sediment.</title>
        <authorList>
            <person name="Xu G."/>
            <person name="Jian H."/>
        </authorList>
    </citation>
    <scope>NUCLEOTIDE SEQUENCE [LARGE SCALE GENOMIC DNA]</scope>
    <source>
        <strain evidence="5 6">WP2</strain>
    </source>
</reference>
<keyword evidence="6" id="KW-1185">Reference proteome</keyword>